<comment type="cofactor">
    <cofactor evidence="1 4">
        <name>pyridoxal 5'-phosphate</name>
        <dbReference type="ChEBI" id="CHEBI:597326"/>
    </cofactor>
</comment>
<accession>A0A9P4TXB4</accession>
<dbReference type="InterPro" id="IPR015421">
    <property type="entry name" value="PyrdxlP-dep_Trfase_major"/>
</dbReference>
<dbReference type="SUPFAM" id="SSF53383">
    <property type="entry name" value="PLP-dependent transferases"/>
    <property type="match status" value="1"/>
</dbReference>
<feature type="modified residue" description="N6-(pyridoxal phosphate)lysine" evidence="3">
    <location>
        <position position="220"/>
    </location>
</feature>
<dbReference type="GO" id="GO:0016740">
    <property type="term" value="F:transferase activity"/>
    <property type="evidence" value="ECO:0007669"/>
    <property type="project" value="UniProtKB-KW"/>
</dbReference>
<evidence type="ECO:0000256" key="2">
    <source>
        <dbReference type="ARBA" id="ARBA00022898"/>
    </source>
</evidence>
<dbReference type="InterPro" id="IPR015422">
    <property type="entry name" value="PyrdxlP-dep_Trfase_small"/>
</dbReference>
<dbReference type="Gene3D" id="3.90.1150.10">
    <property type="entry name" value="Aspartate Aminotransferase, domain 1"/>
    <property type="match status" value="1"/>
</dbReference>
<dbReference type="GO" id="GO:0005737">
    <property type="term" value="C:cytoplasm"/>
    <property type="evidence" value="ECO:0007669"/>
    <property type="project" value="TreeGrafter"/>
</dbReference>
<dbReference type="OrthoDB" id="3512640at2759"/>
<dbReference type="Gene3D" id="3.40.640.10">
    <property type="entry name" value="Type I PLP-dependent aspartate aminotransferase-like (Major domain)"/>
    <property type="match status" value="1"/>
</dbReference>
<dbReference type="Proteomes" id="UP000800235">
    <property type="component" value="Unassembled WGS sequence"/>
</dbReference>
<sequence>MASKFSPPTQDELSKPRYSADTRAVHADDYMNTTNTDVAPPLHVATTYRYAEDPKVLRVVGDEDVHLTIPPNIYSRLAQPNTTRLESILSSLCHGHALTYSSGLSAFHAMLVYYRPRVIAISDGYHGCHGVIAIMKKLYRLKVVSLWDEQEWDEIDLREGDIIHVETPLNPSGEAINLLHFRELATKRGALLTVDSTFGPPGLQDPFVQGADCIMHSGTKYFGGHSDMLCGVLVVPPHKRDVWERMWKERMYLGSVMGNMEGWLGVRSLRTLELRVARQSESTTKIVEWLSTSLAGEGDDALLIQKVVERIQHASLQKEDMEWICKQMPGGYGPVFVIWMKSPKLARFLPSKLALFHHATSLGGVESLIEWRRMSDLGVDERVLRVSVGVENWEDLREDLREGFSGVEGLV</sequence>
<keyword evidence="6" id="KW-1185">Reference proteome</keyword>
<keyword evidence="5" id="KW-0808">Transferase</keyword>
<evidence type="ECO:0000256" key="4">
    <source>
        <dbReference type="RuleBase" id="RU362118"/>
    </source>
</evidence>
<dbReference type="PANTHER" id="PTHR11808">
    <property type="entry name" value="TRANS-SULFURATION ENZYME FAMILY MEMBER"/>
    <property type="match status" value="1"/>
</dbReference>
<name>A0A9P4TXB4_9PEZI</name>
<protein>
    <submittedName>
        <fullName evidence="5">PLP-dependent transferase</fullName>
    </submittedName>
</protein>
<dbReference type="Pfam" id="PF01053">
    <property type="entry name" value="Cys_Met_Meta_PP"/>
    <property type="match status" value="1"/>
</dbReference>
<evidence type="ECO:0000256" key="1">
    <source>
        <dbReference type="ARBA" id="ARBA00001933"/>
    </source>
</evidence>
<dbReference type="PIRSF" id="PIRSF001434">
    <property type="entry name" value="CGS"/>
    <property type="match status" value="1"/>
</dbReference>
<dbReference type="AlphaFoldDB" id="A0A9P4TXB4"/>
<evidence type="ECO:0000313" key="6">
    <source>
        <dbReference type="Proteomes" id="UP000800235"/>
    </source>
</evidence>
<dbReference type="GO" id="GO:0019346">
    <property type="term" value="P:transsulfuration"/>
    <property type="evidence" value="ECO:0007669"/>
    <property type="project" value="InterPro"/>
</dbReference>
<reference evidence="5" key="1">
    <citation type="journal article" date="2020" name="Stud. Mycol.">
        <title>101 Dothideomycetes genomes: a test case for predicting lifestyles and emergence of pathogens.</title>
        <authorList>
            <person name="Haridas S."/>
            <person name="Albert R."/>
            <person name="Binder M."/>
            <person name="Bloem J."/>
            <person name="Labutti K."/>
            <person name="Salamov A."/>
            <person name="Andreopoulos B."/>
            <person name="Baker S."/>
            <person name="Barry K."/>
            <person name="Bills G."/>
            <person name="Bluhm B."/>
            <person name="Cannon C."/>
            <person name="Castanera R."/>
            <person name="Culley D."/>
            <person name="Daum C."/>
            <person name="Ezra D."/>
            <person name="Gonzalez J."/>
            <person name="Henrissat B."/>
            <person name="Kuo A."/>
            <person name="Liang C."/>
            <person name="Lipzen A."/>
            <person name="Lutzoni F."/>
            <person name="Magnuson J."/>
            <person name="Mondo S."/>
            <person name="Nolan M."/>
            <person name="Ohm R."/>
            <person name="Pangilinan J."/>
            <person name="Park H.-J."/>
            <person name="Ramirez L."/>
            <person name="Alfaro M."/>
            <person name="Sun H."/>
            <person name="Tritt A."/>
            <person name="Yoshinaga Y."/>
            <person name="Zwiers L.-H."/>
            <person name="Turgeon B."/>
            <person name="Goodwin S."/>
            <person name="Spatafora J."/>
            <person name="Crous P."/>
            <person name="Grigoriev I."/>
        </authorList>
    </citation>
    <scope>NUCLEOTIDE SEQUENCE</scope>
    <source>
        <strain evidence="5">CBS 130266</strain>
    </source>
</reference>
<dbReference type="EMBL" id="MU007050">
    <property type="protein sequence ID" value="KAF2429051.1"/>
    <property type="molecule type" value="Genomic_DNA"/>
</dbReference>
<dbReference type="FunFam" id="3.90.1150.10:FF:000066">
    <property type="entry name" value="Putative cystathionine beta-lyase"/>
    <property type="match status" value="1"/>
</dbReference>
<evidence type="ECO:0000256" key="3">
    <source>
        <dbReference type="PIRSR" id="PIRSR001434-2"/>
    </source>
</evidence>
<dbReference type="InterPro" id="IPR000277">
    <property type="entry name" value="Cys/Met-Metab_PyrdxlP-dep_enz"/>
</dbReference>
<dbReference type="InterPro" id="IPR015424">
    <property type="entry name" value="PyrdxlP-dep_Trfase"/>
</dbReference>
<evidence type="ECO:0000313" key="5">
    <source>
        <dbReference type="EMBL" id="KAF2429051.1"/>
    </source>
</evidence>
<keyword evidence="2 3" id="KW-0663">Pyridoxal phosphate</keyword>
<dbReference type="PANTHER" id="PTHR11808:SF35">
    <property type="entry name" value="CYSTATHIONINE GAMMA-SYNTHASE (AFU_ORTHOLOGUE AFUA_7G01590)"/>
    <property type="match status" value="1"/>
</dbReference>
<organism evidence="5 6">
    <name type="scientific">Tothia fuscella</name>
    <dbReference type="NCBI Taxonomy" id="1048955"/>
    <lineage>
        <taxon>Eukaryota</taxon>
        <taxon>Fungi</taxon>
        <taxon>Dikarya</taxon>
        <taxon>Ascomycota</taxon>
        <taxon>Pezizomycotina</taxon>
        <taxon>Dothideomycetes</taxon>
        <taxon>Pleosporomycetidae</taxon>
        <taxon>Venturiales</taxon>
        <taxon>Cylindrosympodiaceae</taxon>
        <taxon>Tothia</taxon>
    </lineage>
</organism>
<dbReference type="GO" id="GO:0016846">
    <property type="term" value="F:carbon-sulfur lyase activity"/>
    <property type="evidence" value="ECO:0007669"/>
    <property type="project" value="TreeGrafter"/>
</dbReference>
<dbReference type="GO" id="GO:0030170">
    <property type="term" value="F:pyridoxal phosphate binding"/>
    <property type="evidence" value="ECO:0007669"/>
    <property type="project" value="InterPro"/>
</dbReference>
<comment type="similarity">
    <text evidence="4">Belongs to the trans-sulfuration enzymes family.</text>
</comment>
<dbReference type="FunFam" id="3.40.640.10:FF:000072">
    <property type="entry name" value="Putative cystathionine beta-lyase"/>
    <property type="match status" value="1"/>
</dbReference>
<gene>
    <name evidence="5" type="ORF">EJ08DRAFT_635887</name>
</gene>
<comment type="caution">
    <text evidence="5">The sequence shown here is derived from an EMBL/GenBank/DDBJ whole genome shotgun (WGS) entry which is preliminary data.</text>
</comment>
<proteinExistence type="inferred from homology"/>